<evidence type="ECO:0000259" key="2">
    <source>
        <dbReference type="Pfam" id="PF02214"/>
    </source>
</evidence>
<sequence>MSTRTTTDDNNNNTTTGPTSAKKSCQKFRDCYRETFPSLGVSLASADMFTKNFKLMFPHSKIACERRDSREHSRSPVRRRREEPVPSVESVVTRLVGPVCTSQNSNVSPCRDNRIVQNQSLRAVAATGPPATTRARSDSSSSGSSELSIHVEARGVYPPANTRYVPSELIFLDSMKETIKLVRRSQENKVVLSIGGTKFETSKETLSVVPGSSFWALCQENLPEGPIFLDRDPTHFMTIRSDIMNMLNTKM</sequence>
<feature type="domain" description="Potassium channel tetramerisation-type BTB" evidence="2">
    <location>
        <begin position="190"/>
        <end position="239"/>
    </location>
</feature>
<dbReference type="InterPro" id="IPR011333">
    <property type="entry name" value="SKP1/BTB/POZ_sf"/>
</dbReference>
<keyword evidence="4" id="KW-1185">Reference proteome</keyword>
<comment type="caution">
    <text evidence="3">The sequence shown here is derived from an EMBL/GenBank/DDBJ whole genome shotgun (WGS) entry which is preliminary data.</text>
</comment>
<reference evidence="3" key="1">
    <citation type="submission" date="2021-03" db="EMBL/GenBank/DDBJ databases">
        <authorList>
            <person name="Bekaert M."/>
        </authorList>
    </citation>
    <scope>NUCLEOTIDE SEQUENCE</scope>
</reference>
<proteinExistence type="predicted"/>
<evidence type="ECO:0000313" key="3">
    <source>
        <dbReference type="EMBL" id="CAG2204372.1"/>
    </source>
</evidence>
<dbReference type="Proteomes" id="UP000683360">
    <property type="component" value="Unassembled WGS sequence"/>
</dbReference>
<dbReference type="Pfam" id="PF02214">
    <property type="entry name" value="BTB_2"/>
    <property type="match status" value="1"/>
</dbReference>
<feature type="region of interest" description="Disordered" evidence="1">
    <location>
        <begin position="125"/>
        <end position="146"/>
    </location>
</feature>
<dbReference type="Gene3D" id="3.30.710.10">
    <property type="entry name" value="Potassium Channel Kv1.1, Chain A"/>
    <property type="match status" value="1"/>
</dbReference>
<evidence type="ECO:0000256" key="1">
    <source>
        <dbReference type="SAM" id="MobiDB-lite"/>
    </source>
</evidence>
<name>A0A8S3RBQ1_MYTED</name>
<accession>A0A8S3RBQ1</accession>
<dbReference type="GO" id="GO:0051260">
    <property type="term" value="P:protein homooligomerization"/>
    <property type="evidence" value="ECO:0007669"/>
    <property type="project" value="InterPro"/>
</dbReference>
<feature type="region of interest" description="Disordered" evidence="1">
    <location>
        <begin position="65"/>
        <end position="85"/>
    </location>
</feature>
<dbReference type="OrthoDB" id="2414723at2759"/>
<feature type="region of interest" description="Disordered" evidence="1">
    <location>
        <begin position="1"/>
        <end position="22"/>
    </location>
</feature>
<dbReference type="EMBL" id="CAJPWZ010000944">
    <property type="protein sequence ID" value="CAG2204372.1"/>
    <property type="molecule type" value="Genomic_DNA"/>
</dbReference>
<feature type="compositionally biased region" description="Basic and acidic residues" evidence="1">
    <location>
        <begin position="65"/>
        <end position="84"/>
    </location>
</feature>
<protein>
    <submittedName>
        <fullName evidence="3">KCTD3</fullName>
    </submittedName>
</protein>
<organism evidence="3 4">
    <name type="scientific">Mytilus edulis</name>
    <name type="common">Blue mussel</name>
    <dbReference type="NCBI Taxonomy" id="6550"/>
    <lineage>
        <taxon>Eukaryota</taxon>
        <taxon>Metazoa</taxon>
        <taxon>Spiralia</taxon>
        <taxon>Lophotrochozoa</taxon>
        <taxon>Mollusca</taxon>
        <taxon>Bivalvia</taxon>
        <taxon>Autobranchia</taxon>
        <taxon>Pteriomorphia</taxon>
        <taxon>Mytilida</taxon>
        <taxon>Mytiloidea</taxon>
        <taxon>Mytilidae</taxon>
        <taxon>Mytilinae</taxon>
        <taxon>Mytilus</taxon>
    </lineage>
</organism>
<evidence type="ECO:0000313" key="4">
    <source>
        <dbReference type="Proteomes" id="UP000683360"/>
    </source>
</evidence>
<dbReference type="InterPro" id="IPR003131">
    <property type="entry name" value="T1-type_BTB"/>
</dbReference>
<dbReference type="SUPFAM" id="SSF54695">
    <property type="entry name" value="POZ domain"/>
    <property type="match status" value="1"/>
</dbReference>
<gene>
    <name evidence="3" type="ORF">MEDL_18791</name>
</gene>
<dbReference type="AlphaFoldDB" id="A0A8S3RBQ1"/>